<comment type="similarity">
    <text evidence="1">Belongs to the PspA/Vipp/IM30 family.</text>
</comment>
<comment type="caution">
    <text evidence="3">The sequence shown here is derived from an EMBL/GenBank/DDBJ whole genome shotgun (WGS) entry which is preliminary data.</text>
</comment>
<keyword evidence="4" id="KW-1185">Reference proteome</keyword>
<evidence type="ECO:0000313" key="4">
    <source>
        <dbReference type="Proteomes" id="UP001310386"/>
    </source>
</evidence>
<evidence type="ECO:0000256" key="1">
    <source>
        <dbReference type="ARBA" id="ARBA00043985"/>
    </source>
</evidence>
<dbReference type="InterPro" id="IPR007157">
    <property type="entry name" value="PspA_VIPP1"/>
</dbReference>
<dbReference type="PANTHER" id="PTHR31088">
    <property type="entry name" value="MEMBRANE-ASSOCIATED PROTEIN VIPP1, CHLOROPLASTIC"/>
    <property type="match status" value="1"/>
</dbReference>
<feature type="coiled-coil region" evidence="2">
    <location>
        <begin position="101"/>
        <end position="135"/>
    </location>
</feature>
<proteinExistence type="inferred from homology"/>
<gene>
    <name evidence="3" type="ORF">VF724_10875</name>
</gene>
<reference evidence="3" key="1">
    <citation type="submission" date="2023-12" db="EMBL/GenBank/DDBJ databases">
        <title>Fervidustalea candida gen. nov., sp. nov., a novel member of the family Paenibacillaceae isolated from a geothermal area.</title>
        <authorList>
            <person name="Li W.-J."/>
            <person name="Jiao J.-Y."/>
            <person name="Chen Y."/>
        </authorList>
    </citation>
    <scope>NUCLEOTIDE SEQUENCE</scope>
    <source>
        <strain evidence="3">SYSU GA230002</strain>
    </source>
</reference>
<accession>A0ABU5ZM41</accession>
<evidence type="ECO:0000313" key="3">
    <source>
        <dbReference type="EMBL" id="MEB3102165.1"/>
    </source>
</evidence>
<dbReference type="RefSeq" id="WP_371754284.1">
    <property type="nucleotide sequence ID" value="NZ_JAYJLD010000014.1"/>
</dbReference>
<evidence type="ECO:0000256" key="2">
    <source>
        <dbReference type="SAM" id="Coils"/>
    </source>
</evidence>
<sequence>MGIFKRIGDLTKASIHDLLDKVEEPVAMLNQYLRDMEEEIAQAEVTVAKQIANERRIGQRLEETRRSVEERSLQAMSALKEGREAIARKALEEKLYLEQKAEEFAGLHEQAQTQAEELKAQLHEMKEEFYKMRNKRNELASRVQLAKVKKQMSQVSYSGQTIEGGSASRNFYRIEEKIFRMETEAEVARQAYVPGVSRETLNAAQQEIIDQEMRVLREKLEAKTE</sequence>
<organism evidence="3 4">
    <name type="scientific">Ferviditalea candida</name>
    <dbReference type="NCBI Taxonomy" id="3108399"/>
    <lineage>
        <taxon>Bacteria</taxon>
        <taxon>Bacillati</taxon>
        <taxon>Bacillota</taxon>
        <taxon>Bacilli</taxon>
        <taxon>Bacillales</taxon>
        <taxon>Paenibacillaceae</taxon>
        <taxon>Ferviditalea</taxon>
    </lineage>
</organism>
<dbReference type="EMBL" id="JAYJLD010000014">
    <property type="protein sequence ID" value="MEB3102165.1"/>
    <property type="molecule type" value="Genomic_DNA"/>
</dbReference>
<dbReference type="Proteomes" id="UP001310386">
    <property type="component" value="Unassembled WGS sequence"/>
</dbReference>
<protein>
    <submittedName>
        <fullName evidence="3">PspA/IM30 family protein</fullName>
    </submittedName>
</protein>
<dbReference type="Pfam" id="PF04012">
    <property type="entry name" value="PspA_IM30"/>
    <property type="match status" value="1"/>
</dbReference>
<dbReference type="PANTHER" id="PTHR31088:SF6">
    <property type="entry name" value="PHAGE SHOCK PROTEIN A"/>
    <property type="match status" value="1"/>
</dbReference>
<feature type="coiled-coil region" evidence="2">
    <location>
        <begin position="26"/>
        <end position="53"/>
    </location>
</feature>
<name>A0ABU5ZM41_9BACL</name>
<keyword evidence="2" id="KW-0175">Coiled coil</keyword>